<evidence type="ECO:0000259" key="1">
    <source>
        <dbReference type="Pfam" id="PF06985"/>
    </source>
</evidence>
<feature type="domain" description="Heterokaryon incompatibility" evidence="1">
    <location>
        <begin position="237"/>
        <end position="397"/>
    </location>
</feature>
<dbReference type="PANTHER" id="PTHR33112">
    <property type="entry name" value="DOMAIN PROTEIN, PUTATIVE-RELATED"/>
    <property type="match status" value="1"/>
</dbReference>
<reference evidence="2" key="1">
    <citation type="journal article" date="2020" name="Stud. Mycol.">
        <title>101 Dothideomycetes genomes: a test case for predicting lifestyles and emergence of pathogens.</title>
        <authorList>
            <person name="Haridas S."/>
            <person name="Albert R."/>
            <person name="Binder M."/>
            <person name="Bloem J."/>
            <person name="Labutti K."/>
            <person name="Salamov A."/>
            <person name="Andreopoulos B."/>
            <person name="Baker S."/>
            <person name="Barry K."/>
            <person name="Bills G."/>
            <person name="Bluhm B."/>
            <person name="Cannon C."/>
            <person name="Castanera R."/>
            <person name="Culley D."/>
            <person name="Daum C."/>
            <person name="Ezra D."/>
            <person name="Gonzalez J."/>
            <person name="Henrissat B."/>
            <person name="Kuo A."/>
            <person name="Liang C."/>
            <person name="Lipzen A."/>
            <person name="Lutzoni F."/>
            <person name="Magnuson J."/>
            <person name="Mondo S."/>
            <person name="Nolan M."/>
            <person name="Ohm R."/>
            <person name="Pangilinan J."/>
            <person name="Park H.-J."/>
            <person name="Ramirez L."/>
            <person name="Alfaro M."/>
            <person name="Sun H."/>
            <person name="Tritt A."/>
            <person name="Yoshinaga Y."/>
            <person name="Zwiers L.-H."/>
            <person name="Turgeon B."/>
            <person name="Goodwin S."/>
            <person name="Spatafora J."/>
            <person name="Crous P."/>
            <person name="Grigoriev I."/>
        </authorList>
    </citation>
    <scope>NUCLEOTIDE SEQUENCE</scope>
    <source>
        <strain evidence="2">CBS 262.69</strain>
    </source>
</reference>
<dbReference type="EMBL" id="ML996697">
    <property type="protein sequence ID" value="KAF2399435.1"/>
    <property type="molecule type" value="Genomic_DNA"/>
</dbReference>
<evidence type="ECO:0000313" key="3">
    <source>
        <dbReference type="Proteomes" id="UP000799640"/>
    </source>
</evidence>
<organism evidence="2 3">
    <name type="scientific">Trichodelitschia bisporula</name>
    <dbReference type="NCBI Taxonomy" id="703511"/>
    <lineage>
        <taxon>Eukaryota</taxon>
        <taxon>Fungi</taxon>
        <taxon>Dikarya</taxon>
        <taxon>Ascomycota</taxon>
        <taxon>Pezizomycotina</taxon>
        <taxon>Dothideomycetes</taxon>
        <taxon>Dothideomycetes incertae sedis</taxon>
        <taxon>Phaeotrichales</taxon>
        <taxon>Phaeotrichaceae</taxon>
        <taxon>Trichodelitschia</taxon>
    </lineage>
</organism>
<dbReference type="Pfam" id="PF06985">
    <property type="entry name" value="HET"/>
    <property type="match status" value="1"/>
</dbReference>
<dbReference type="OrthoDB" id="5135333at2759"/>
<gene>
    <name evidence="2" type="ORF">EJ06DRAFT_495170</name>
</gene>
<evidence type="ECO:0000313" key="2">
    <source>
        <dbReference type="EMBL" id="KAF2399435.1"/>
    </source>
</evidence>
<dbReference type="InterPro" id="IPR010730">
    <property type="entry name" value="HET"/>
</dbReference>
<sequence length="741" mass="83875">MASPSLCTICQQIPFQAFRYPTLSDLSAVLEDANSRDDLPPFKSMYTPSRIVGLLSELKDRTHRCRLCALIWQMIERRGVTDLQKGTSLDGKEFHVTFYRHAYGRFSFAKHENLAVRRLQVTLTVDGEDYSWYPEGYFDDCFQLCNVGALSVQVDGSFRDPRPDVDQMVFGGRRRPLVANLDWIREWIRICDTEECHQLCRDSEESDQFLVSSVRMIDTNRQCVVTMDSVKLDTVKYAALSYVWGASQKLKATSGNIEELQKPGALQDESVALTISDARELALKLGIEYIWVDALCILQDSDADKVVQISNMHAIYGAAYLTIVAAAGPDASAGLPGLRPNTRFFLQQEIVVIEPGSSEPGFRDGLSFMTTIYSNILSGGHYTDTTMWGRRGWTMQERALSRRALVFTSEQIYWGCMEAAFCEESYFELSEPRFRSFSSLGNELTVQRTFLNFGEVGDSSERTWSQYQILVRRFTQRQFSFEGDISDAFTGITRAFQRISGEQFHWGIPRSRFDIGMAWDTFTGQKRRAVLSTLPVTSKHGRVTFPSWSWMGWIGEVNVGVRKERLETENPNIRCHVHKSDPLTIEPVSQESVIDDPVTWDNVVSQLPSLAAGSLFEYPDEYVIFFWTDTATFTLRGGNPSTLYSTIKGNPDILDATGNVIGNTNQMLDEHWESGGYDNGTHEFALIARRAIDEIPDIMPMVLALQLERHSDGTCRRVNIGEINEKAWLAASPCRRLIALV</sequence>
<dbReference type="Proteomes" id="UP000799640">
    <property type="component" value="Unassembled WGS sequence"/>
</dbReference>
<dbReference type="AlphaFoldDB" id="A0A6G1HUM0"/>
<proteinExistence type="predicted"/>
<accession>A0A6G1HUM0</accession>
<dbReference type="PANTHER" id="PTHR33112:SF14">
    <property type="entry name" value="HETEROKARYON INCOMPATIBILITY DOMAIN-CONTAINING PROTEIN"/>
    <property type="match status" value="1"/>
</dbReference>
<protein>
    <submittedName>
        <fullName evidence="2">HET-domain-containing protein</fullName>
    </submittedName>
</protein>
<name>A0A6G1HUM0_9PEZI</name>
<keyword evidence="3" id="KW-1185">Reference proteome</keyword>